<evidence type="ECO:0000313" key="2">
    <source>
        <dbReference type="EMBL" id="PWA36195.1"/>
    </source>
</evidence>
<feature type="compositionally biased region" description="Low complexity" evidence="1">
    <location>
        <begin position="85"/>
        <end position="100"/>
    </location>
</feature>
<comment type="caution">
    <text evidence="2">The sequence shown here is derived from an EMBL/GenBank/DDBJ whole genome shotgun (WGS) entry which is preliminary data.</text>
</comment>
<organism evidence="2 3">
    <name type="scientific">Artemisia annua</name>
    <name type="common">Sweet wormwood</name>
    <dbReference type="NCBI Taxonomy" id="35608"/>
    <lineage>
        <taxon>Eukaryota</taxon>
        <taxon>Viridiplantae</taxon>
        <taxon>Streptophyta</taxon>
        <taxon>Embryophyta</taxon>
        <taxon>Tracheophyta</taxon>
        <taxon>Spermatophyta</taxon>
        <taxon>Magnoliopsida</taxon>
        <taxon>eudicotyledons</taxon>
        <taxon>Gunneridae</taxon>
        <taxon>Pentapetalae</taxon>
        <taxon>asterids</taxon>
        <taxon>campanulids</taxon>
        <taxon>Asterales</taxon>
        <taxon>Asteraceae</taxon>
        <taxon>Asteroideae</taxon>
        <taxon>Anthemideae</taxon>
        <taxon>Artemisiinae</taxon>
        <taxon>Artemisia</taxon>
    </lineage>
</organism>
<evidence type="ECO:0000256" key="1">
    <source>
        <dbReference type="SAM" id="MobiDB-lite"/>
    </source>
</evidence>
<evidence type="ECO:0000313" key="3">
    <source>
        <dbReference type="Proteomes" id="UP000245207"/>
    </source>
</evidence>
<reference evidence="2 3" key="1">
    <citation type="journal article" date="2018" name="Mol. Plant">
        <title>The genome of Artemisia annua provides insight into the evolution of Asteraceae family and artemisinin biosynthesis.</title>
        <authorList>
            <person name="Shen Q."/>
            <person name="Zhang L."/>
            <person name="Liao Z."/>
            <person name="Wang S."/>
            <person name="Yan T."/>
            <person name="Shi P."/>
            <person name="Liu M."/>
            <person name="Fu X."/>
            <person name="Pan Q."/>
            <person name="Wang Y."/>
            <person name="Lv Z."/>
            <person name="Lu X."/>
            <person name="Zhang F."/>
            <person name="Jiang W."/>
            <person name="Ma Y."/>
            <person name="Chen M."/>
            <person name="Hao X."/>
            <person name="Li L."/>
            <person name="Tang Y."/>
            <person name="Lv G."/>
            <person name="Zhou Y."/>
            <person name="Sun X."/>
            <person name="Brodelius P.E."/>
            <person name="Rose J.K.C."/>
            <person name="Tang K."/>
        </authorList>
    </citation>
    <scope>NUCLEOTIDE SEQUENCE [LARGE SCALE GENOMIC DNA]</scope>
    <source>
        <strain evidence="3">cv. Huhao1</strain>
        <tissue evidence="2">Leaf</tissue>
    </source>
</reference>
<dbReference type="PANTHER" id="PTHR45786">
    <property type="entry name" value="DNA BINDING PROTEIN-LIKE"/>
    <property type="match status" value="1"/>
</dbReference>
<feature type="region of interest" description="Disordered" evidence="1">
    <location>
        <begin position="1"/>
        <end position="54"/>
    </location>
</feature>
<keyword evidence="3" id="KW-1185">Reference proteome</keyword>
<name>A0A2U1KHC8_ARTAN</name>
<feature type="compositionally biased region" description="Basic and acidic residues" evidence="1">
    <location>
        <begin position="533"/>
        <end position="542"/>
    </location>
</feature>
<sequence length="585" mass="65483">MKTKQKAIRRTPSASDFVSSDLSPAFEPICCPNQPLKRKYPSSEASVLTTSSTNSTKKICATDSTVEQPEPEFINDRLSTNGCRPCSSHTHDPSSSSMSCQCQHRPSNAPSSSDSQEKYMHNKNPAASAPTQIQSRKVIIIRQVLTAVVKDQDLYKLEQIIYPVRVVLYAPMVTTNDALGKHNDLVKLFRTARDKIESRDVPSFKLKLFGVVGSRQYDKPAGDSIGAIVFEGGPDVKTEYDVVIERRGGQPQRIDKLNPHYMSLHFPLLHIHGDSIGAIVFEGGPDVKTEYDVVIERRGGQPQRIDKLNPHYMSLHFPLLHIHGEEGYHLGLKLLDKAGKPPEKDKHMTMKMYYAYNLHDQLNQFSLLKRDMINSKVLDMLQGNSHAFNSNDEALPKTNDGGATELLYPEKAIVCPKNETADMINSKVLDMLQGDSHAFNSNDEALPKTNDGGAIELLYPVELTAGTSENISLRTSLGKEIITQPQSTKLLSLKPTELDKSIYVKVYRKWTIINKASIPVLYCCILLDQEQPKQKPNRRVEESTSVSSSTALKDKRKTTTARRPLFQTTKNEPEKPNPKRTKKDD</sequence>
<feature type="region of interest" description="Disordered" evidence="1">
    <location>
        <begin position="533"/>
        <end position="585"/>
    </location>
</feature>
<dbReference type="EMBL" id="PKPP01018613">
    <property type="protein sequence ID" value="PWA36195.1"/>
    <property type="molecule type" value="Genomic_DNA"/>
</dbReference>
<feature type="compositionally biased region" description="Polar residues" evidence="1">
    <location>
        <begin position="43"/>
        <end position="54"/>
    </location>
</feature>
<gene>
    <name evidence="2" type="ORF">CTI12_AA602330</name>
</gene>
<dbReference type="PANTHER" id="PTHR45786:SF74">
    <property type="entry name" value="ATP-DEPENDENT DNA HELICASE"/>
    <property type="match status" value="1"/>
</dbReference>
<protein>
    <submittedName>
        <fullName evidence="2">Uncharacterized protein</fullName>
    </submittedName>
</protein>
<feature type="compositionally biased region" description="Basic and acidic residues" evidence="1">
    <location>
        <begin position="571"/>
        <end position="585"/>
    </location>
</feature>
<feature type="compositionally biased region" description="Polar residues" evidence="1">
    <location>
        <begin position="101"/>
        <end position="114"/>
    </location>
</feature>
<dbReference type="Proteomes" id="UP000245207">
    <property type="component" value="Unassembled WGS sequence"/>
</dbReference>
<feature type="region of interest" description="Disordered" evidence="1">
    <location>
        <begin position="79"/>
        <end position="131"/>
    </location>
</feature>
<dbReference type="OrthoDB" id="1928976at2759"/>
<proteinExistence type="predicted"/>
<feature type="compositionally biased region" description="Polar residues" evidence="1">
    <location>
        <begin position="12"/>
        <end position="22"/>
    </location>
</feature>
<dbReference type="AlphaFoldDB" id="A0A2U1KHC8"/>
<accession>A0A2U1KHC8</accession>